<dbReference type="Proteomes" id="UP000018211">
    <property type="component" value="Unassembled WGS sequence"/>
</dbReference>
<keyword evidence="1" id="KW-0274">FAD</keyword>
<dbReference type="InterPro" id="IPR036318">
    <property type="entry name" value="FAD-bd_PCMH-like_sf"/>
</dbReference>
<dbReference type="PROSITE" id="PS51387">
    <property type="entry name" value="FAD_PCMH"/>
    <property type="match status" value="1"/>
</dbReference>
<dbReference type="InterPro" id="IPR016169">
    <property type="entry name" value="FAD-bd_PCMH_sub2"/>
</dbReference>
<dbReference type="RefSeq" id="WP_022611928.1">
    <property type="nucleotide sequence ID" value="NZ_LK391965.1"/>
</dbReference>
<dbReference type="PANTHER" id="PTHR43762">
    <property type="entry name" value="L-GULONOLACTONE OXIDASE"/>
    <property type="match status" value="1"/>
</dbReference>
<gene>
    <name evidence="3" type="ORF">VIBNISOn1_1930010</name>
</gene>
<reference evidence="3 4" key="1">
    <citation type="journal article" date="2013" name="ISME J.">
        <title>Comparative genomics of pathogenic lineages of Vibrio nigripulchritudo identifies virulence-associated traits.</title>
        <authorList>
            <person name="Goudenege D."/>
            <person name="Labreuche Y."/>
            <person name="Krin E."/>
            <person name="Ansquer D."/>
            <person name="Mangenot S."/>
            <person name="Calteau A."/>
            <person name="Medigue C."/>
            <person name="Mazel D."/>
            <person name="Polz M.F."/>
            <person name="Le Roux F."/>
        </authorList>
    </citation>
    <scope>NUCLEOTIDE SEQUENCE [LARGE SCALE GENOMIC DNA]</scope>
    <source>
        <strain evidence="3 4">SOn1</strain>
    </source>
</reference>
<evidence type="ECO:0000259" key="2">
    <source>
        <dbReference type="PROSITE" id="PS51387"/>
    </source>
</evidence>
<protein>
    <submittedName>
        <fullName evidence="3">FAD/FMN-containing dehydrogenase</fullName>
    </submittedName>
</protein>
<proteinExistence type="predicted"/>
<evidence type="ECO:0000313" key="4">
    <source>
        <dbReference type="Proteomes" id="UP000018211"/>
    </source>
</evidence>
<dbReference type="PANTHER" id="PTHR43762:SF1">
    <property type="entry name" value="D-ARABINONO-1,4-LACTONE OXIDASE"/>
    <property type="match status" value="1"/>
</dbReference>
<feature type="domain" description="FAD-binding PCMH-type" evidence="2">
    <location>
        <begin position="3"/>
        <end position="173"/>
    </location>
</feature>
<dbReference type="AlphaFoldDB" id="A0AAV2VR58"/>
<sequence length="427" mass="47741">MSVLEPIASWTHTCATQTRICEPEKTDLTQPFIARGGGCSFGDASFLTDGQTVVQTLEPVIVIDSENMTCRVSANIEMGELHRSLIPNGYQFSVYGGTQWATVGGATASDIHGKNHHRVGSFGRHVKAIKLKIPSGDVQVCSAEENADLFSATIGGMGLTGMILEVELRIQPLDFTSVIESKTPFFSFEEMLALLREDPAFHYACLYVAKQPVNGWYVSADYAEEKRPFPDKAKDWAWLPHLPIVRDGTLQFANQLAKQRHRAKQNTKHVFAYNYGGPHQMVKQANRFLPKSGVIEFHYHLSDEHFSHSLDVMLAMAEKARLPLTHLVIKRMGDFSSPGMLAFTAPGWAINFQVQDNSLSRDFLSAFANEIAPLNPRFYLAKDACLSAEHYHASAPELESWQRIVKHIDPLNLIRSDLSQRLSLKPW</sequence>
<dbReference type="EMBL" id="CAOF01000105">
    <property type="protein sequence ID" value="CCO46919.1"/>
    <property type="molecule type" value="Genomic_DNA"/>
</dbReference>
<dbReference type="InterPro" id="IPR010031">
    <property type="entry name" value="FAD_lactone_oxidase-like"/>
</dbReference>
<dbReference type="InterPro" id="IPR006094">
    <property type="entry name" value="Oxid_FAD_bind_N"/>
</dbReference>
<dbReference type="GO" id="GO:0071949">
    <property type="term" value="F:FAD binding"/>
    <property type="evidence" value="ECO:0007669"/>
    <property type="project" value="InterPro"/>
</dbReference>
<dbReference type="GO" id="GO:0016899">
    <property type="term" value="F:oxidoreductase activity, acting on the CH-OH group of donors, oxygen as acceptor"/>
    <property type="evidence" value="ECO:0007669"/>
    <property type="project" value="InterPro"/>
</dbReference>
<dbReference type="Gene3D" id="3.30.465.10">
    <property type="match status" value="1"/>
</dbReference>
<dbReference type="Pfam" id="PF01565">
    <property type="entry name" value="FAD_binding_4"/>
    <property type="match status" value="1"/>
</dbReference>
<dbReference type="InterPro" id="IPR016166">
    <property type="entry name" value="FAD-bd_PCMH"/>
</dbReference>
<keyword evidence="1" id="KW-0285">Flavoprotein</keyword>
<comment type="caution">
    <text evidence="3">The sequence shown here is derived from an EMBL/GenBank/DDBJ whole genome shotgun (WGS) entry which is preliminary data.</text>
</comment>
<dbReference type="SUPFAM" id="SSF56176">
    <property type="entry name" value="FAD-binding/transporter-associated domain-like"/>
    <property type="match status" value="1"/>
</dbReference>
<name>A0AAV2VR58_9VIBR</name>
<organism evidence="3 4">
    <name type="scientific">Vibrio nigripulchritudo SOn1</name>
    <dbReference type="NCBI Taxonomy" id="1238450"/>
    <lineage>
        <taxon>Bacteria</taxon>
        <taxon>Pseudomonadati</taxon>
        <taxon>Pseudomonadota</taxon>
        <taxon>Gammaproteobacteria</taxon>
        <taxon>Vibrionales</taxon>
        <taxon>Vibrionaceae</taxon>
        <taxon>Vibrio</taxon>
    </lineage>
</organism>
<accession>A0AAV2VR58</accession>
<evidence type="ECO:0000256" key="1">
    <source>
        <dbReference type="ARBA" id="ARBA00022827"/>
    </source>
</evidence>
<evidence type="ECO:0000313" key="3">
    <source>
        <dbReference type="EMBL" id="CCO46919.1"/>
    </source>
</evidence>